<sequence>MTSHAMAVGAVAGAIASTAVLQHHHRTSSLSRENLASYAAANSSSTSSGASPTGNGKNIGILAIEVYTPRTFISQSAFEEHTGVSSGRYTLGLGQDGMAVTGDAEDVNSMALTVTHSLLEKYNIDPASVGRLEVGTETLVDKSKSTKTVLMDLFLGNTDIEGATVINACYGGTSALLNAFNWVESDSWDGRYAIVVAVDIATYARGPARPTCGAGAVAVLVGRNAPLAMIDPRERATHASNVYDFFKPDHTVEYPVVDGALSQLCYYRALEDCYSKFCDKVDRLNNNCVVGGCGEVDEQQQQHYFHAEAADYFVFHAPYNKLVQKSYGRMYFMDARRRHARERMMMTEDSEEKKEGSTHSTAAEAAAPQSVLFAYEDLTKPIEETYSDKGLEDTLKSISKASYSQRLTDANAASKIVGNTYTASVFLGLASLIDKAGSRGDLTPGKTAVVFSYGSGALATMYRLHVRTPTTSSSAACGGSSERIFTIEEMAQKLNLSARLATREEVHPQELDLALETRARMHRCGAPYSPVYPTVGRMFPGTYFLNGIDSKWVRSYSRVPLDSEPEPAGKAGMLAPPIVLRLAQRDSVSTPATGMLDVLTHSHENAIDTYSEAKHRVACVITGTSAGLPHGDEAVNVFDASNLQRLVEGKVQCIRPISGSLKMAMVDKNVVQVKKYPGGKTERIPITSDKDVIKVAAQLGPLDLNANYGVPEGLAETMDIAAQVAVAAGLEALKSAGLVSGKSNDPSEWMLPEQYRDTTGVVYASSFPAMDAAVGEVMRFLQSKTVGAQSAERLVFTLRNRLLRASPDRQLADDDEAAFARLLSRVREVEGGKSSSSHGGDDASESSSTSSTASSGPYEFDRKFLFRVLVLGNAQLAQLAGCRGPNTQTNAACAGTTQAIGMAQDMLISGRAERVVVVAGDNGSGATLLPWLGSGFRALGAATIQEAVEDAACPFDKRRSGMVLGAGGIGMVLETESSCQERMKLPAIPGCQPCQIRARLLATQYSNSAFHGAALDRKHIASELKRFLNDIELIHGISKAEIATHGVYFSHETSTHASPAASCSGNEVAALRSAFGDDLLSKMLILNTKGFTGHPMGVSFEDVAAVEVLMRQVVPPIPNYKEKDDYLGDIKISNGGAYACRYALRFAAGFGSQVAFAMYASAQHE</sequence>
<dbReference type="NCBIfam" id="TIGR01833">
    <property type="entry name" value="HMG-CoA-S_euk"/>
    <property type="match status" value="1"/>
</dbReference>
<dbReference type="InterPro" id="IPR013746">
    <property type="entry name" value="HMG_CoA_synt_C_dom"/>
</dbReference>
<name>A0ABD3M3H5_9STRA</name>
<feature type="binding site" evidence="4">
    <location>
        <position position="325"/>
    </location>
    <ligand>
        <name>CoA</name>
        <dbReference type="ChEBI" id="CHEBI:57287"/>
    </ligand>
</feature>
<evidence type="ECO:0000313" key="10">
    <source>
        <dbReference type="Proteomes" id="UP001530293"/>
    </source>
</evidence>
<feature type="binding site" evidence="4">
    <location>
        <position position="262"/>
    </location>
    <ligand>
        <name>CoA</name>
        <dbReference type="ChEBI" id="CHEBI:57287"/>
    </ligand>
</feature>
<dbReference type="Pfam" id="PF00109">
    <property type="entry name" value="ketoacyl-synt"/>
    <property type="match status" value="1"/>
</dbReference>
<feature type="region of interest" description="Disordered" evidence="5">
    <location>
        <begin position="344"/>
        <end position="365"/>
    </location>
</feature>
<feature type="active site" description="Proton donor/acceptor" evidence="3">
    <location>
        <position position="316"/>
    </location>
</feature>
<dbReference type="CDD" id="cd00827">
    <property type="entry name" value="init_cond_enzymes"/>
    <property type="match status" value="1"/>
</dbReference>
<gene>
    <name evidence="9" type="ORF">ACHAWU_008308</name>
</gene>
<evidence type="ECO:0000313" key="9">
    <source>
        <dbReference type="EMBL" id="KAL3758554.1"/>
    </source>
</evidence>
<dbReference type="Proteomes" id="UP001530293">
    <property type="component" value="Unassembled WGS sequence"/>
</dbReference>
<keyword evidence="2" id="KW-0808">Transferase</keyword>
<feature type="active site" description="Acyl-thioester intermediate" evidence="3">
    <location>
        <position position="169"/>
    </location>
</feature>
<evidence type="ECO:0000259" key="8">
    <source>
        <dbReference type="Pfam" id="PF08540"/>
    </source>
</evidence>
<dbReference type="PANTHER" id="PTHR43323:SF2">
    <property type="entry name" value="HYDROXYMETHYLGLUTARYL-COA SYNTHASE"/>
    <property type="match status" value="1"/>
</dbReference>
<dbReference type="InterPro" id="IPR013528">
    <property type="entry name" value="HMG_CoA_synth_N"/>
</dbReference>
<feature type="region of interest" description="Disordered" evidence="5">
    <location>
        <begin position="830"/>
        <end position="856"/>
    </location>
</feature>
<evidence type="ECO:0000256" key="4">
    <source>
        <dbReference type="PIRSR" id="PIRSR610122-2"/>
    </source>
</evidence>
<evidence type="ECO:0000256" key="2">
    <source>
        <dbReference type="ARBA" id="ARBA00022679"/>
    </source>
</evidence>
<feature type="domain" description="Hydroxymethylglutaryl-coenzyme A synthase N-terminal" evidence="7">
    <location>
        <begin position="57"/>
        <end position="226"/>
    </location>
</feature>
<organism evidence="9 10">
    <name type="scientific">Discostella pseudostelligera</name>
    <dbReference type="NCBI Taxonomy" id="259834"/>
    <lineage>
        <taxon>Eukaryota</taxon>
        <taxon>Sar</taxon>
        <taxon>Stramenopiles</taxon>
        <taxon>Ochrophyta</taxon>
        <taxon>Bacillariophyta</taxon>
        <taxon>Coscinodiscophyceae</taxon>
        <taxon>Thalassiosirophycidae</taxon>
        <taxon>Stephanodiscales</taxon>
        <taxon>Stephanodiscaceae</taxon>
        <taxon>Discostella</taxon>
    </lineage>
</organism>
<dbReference type="InterPro" id="IPR014030">
    <property type="entry name" value="Ketoacyl_synth_N"/>
</dbReference>
<comment type="similarity">
    <text evidence="1">Belongs to the thiolase-like superfamily. HMG-CoA synthase family.</text>
</comment>
<feature type="domain" description="Beta-ketoacyl synthase-like N-terminal" evidence="6">
    <location>
        <begin position="874"/>
        <end position="976"/>
    </location>
</feature>
<comment type="caution">
    <text evidence="9">The sequence shown here is derived from an EMBL/GenBank/DDBJ whole genome shotgun (WGS) entry which is preliminary data.</text>
</comment>
<dbReference type="FunFam" id="3.40.47.10:FF:000008">
    <property type="entry name" value="3-hydroxy-3-methylglutaryl coenzyme A synthase"/>
    <property type="match status" value="1"/>
</dbReference>
<evidence type="ECO:0000259" key="6">
    <source>
        <dbReference type="Pfam" id="PF00109"/>
    </source>
</evidence>
<dbReference type="InterPro" id="IPR016039">
    <property type="entry name" value="Thiolase-like"/>
</dbReference>
<evidence type="ECO:0000256" key="1">
    <source>
        <dbReference type="ARBA" id="ARBA00007061"/>
    </source>
</evidence>
<accession>A0ABD3M3H5</accession>
<feature type="active site" description="Proton donor/acceptor" evidence="3">
    <location>
        <position position="137"/>
    </location>
</feature>
<feature type="domain" description="Hydroxymethylglutaryl-coenzyme A synthase C-terminal" evidence="8">
    <location>
        <begin position="230"/>
        <end position="558"/>
    </location>
</feature>
<dbReference type="Pfam" id="PF08540">
    <property type="entry name" value="HMG_CoA_synt_C"/>
    <property type="match status" value="1"/>
</dbReference>
<dbReference type="EMBL" id="JALLBG020000228">
    <property type="protein sequence ID" value="KAL3758554.1"/>
    <property type="molecule type" value="Genomic_DNA"/>
</dbReference>
<dbReference type="GO" id="GO:0016740">
    <property type="term" value="F:transferase activity"/>
    <property type="evidence" value="ECO:0007669"/>
    <property type="project" value="UniProtKB-KW"/>
</dbReference>
<dbReference type="AlphaFoldDB" id="A0ABD3M3H5"/>
<protein>
    <recommendedName>
        <fullName evidence="11">Hydroxymethylglutaryl-CoA synthase</fullName>
    </recommendedName>
</protein>
<feature type="compositionally biased region" description="Low complexity" evidence="5">
    <location>
        <begin position="845"/>
        <end position="855"/>
    </location>
</feature>
<keyword evidence="10" id="KW-1185">Reference proteome</keyword>
<evidence type="ECO:0008006" key="11">
    <source>
        <dbReference type="Google" id="ProtNLM"/>
    </source>
</evidence>
<feature type="binding site" evidence="4">
    <location>
        <position position="321"/>
    </location>
    <ligand>
        <name>CoA</name>
        <dbReference type="ChEBI" id="CHEBI:57287"/>
    </ligand>
</feature>
<dbReference type="PANTHER" id="PTHR43323">
    <property type="entry name" value="3-HYDROXY-3-METHYLGLUTARYL COENZYME A SYNTHASE"/>
    <property type="match status" value="1"/>
</dbReference>
<evidence type="ECO:0000256" key="5">
    <source>
        <dbReference type="SAM" id="MobiDB-lite"/>
    </source>
</evidence>
<dbReference type="Gene3D" id="3.40.47.10">
    <property type="match status" value="3"/>
</dbReference>
<proteinExistence type="inferred from homology"/>
<dbReference type="InterPro" id="IPR010122">
    <property type="entry name" value="HMG_CoA_synthase_euk"/>
</dbReference>
<evidence type="ECO:0000256" key="3">
    <source>
        <dbReference type="PIRSR" id="PIRSR610122-1"/>
    </source>
</evidence>
<dbReference type="Pfam" id="PF01154">
    <property type="entry name" value="HMG_CoA_synt_N"/>
    <property type="match status" value="1"/>
</dbReference>
<reference evidence="9 10" key="1">
    <citation type="submission" date="2024-10" db="EMBL/GenBank/DDBJ databases">
        <title>Updated reference genomes for cyclostephanoid diatoms.</title>
        <authorList>
            <person name="Roberts W.R."/>
            <person name="Alverson A.J."/>
        </authorList>
    </citation>
    <scope>NUCLEOTIDE SEQUENCE [LARGE SCALE GENOMIC DNA]</scope>
    <source>
        <strain evidence="9 10">AJA232-27</strain>
    </source>
</reference>
<dbReference type="SUPFAM" id="SSF53901">
    <property type="entry name" value="Thiolase-like"/>
    <property type="match status" value="4"/>
</dbReference>
<feature type="compositionally biased region" description="Basic and acidic residues" evidence="5">
    <location>
        <begin position="344"/>
        <end position="357"/>
    </location>
</feature>
<evidence type="ECO:0000259" key="7">
    <source>
        <dbReference type="Pfam" id="PF01154"/>
    </source>
</evidence>